<dbReference type="EMBL" id="LFYT02000003">
    <property type="protein sequence ID" value="PVE44141.1"/>
    <property type="molecule type" value="Genomic_DNA"/>
</dbReference>
<evidence type="ECO:0000313" key="3">
    <source>
        <dbReference type="Proteomes" id="UP000037507"/>
    </source>
</evidence>
<keyword evidence="3" id="KW-1185">Reference proteome</keyword>
<dbReference type="InterPro" id="IPR052106">
    <property type="entry name" value="PINc/VapC_TA"/>
</dbReference>
<comment type="caution">
    <text evidence="2">The sequence shown here is derived from an EMBL/GenBank/DDBJ whole genome shotgun (WGS) entry which is preliminary data.</text>
</comment>
<dbReference type="OrthoDB" id="9792015at2"/>
<proteinExistence type="predicted"/>
<dbReference type="Pfam" id="PF01850">
    <property type="entry name" value="PIN"/>
    <property type="match status" value="1"/>
</dbReference>
<feature type="domain" description="PIN" evidence="1">
    <location>
        <begin position="5"/>
        <end position="114"/>
    </location>
</feature>
<dbReference type="PANTHER" id="PTHR38826:SF5">
    <property type="entry name" value="RIBONUCLEASE VAPC13"/>
    <property type="match status" value="1"/>
</dbReference>
<dbReference type="Gene3D" id="3.40.50.1010">
    <property type="entry name" value="5'-nuclease"/>
    <property type="match status" value="1"/>
</dbReference>
<evidence type="ECO:0000313" key="2">
    <source>
        <dbReference type="EMBL" id="PVE44141.1"/>
    </source>
</evidence>
<reference evidence="2" key="1">
    <citation type="submission" date="2017-04" db="EMBL/GenBank/DDBJ databases">
        <title>Unexpected and diverse lifestyles within the genus Limnohabitans.</title>
        <authorList>
            <person name="Kasalicky V."/>
            <person name="Mehrshad M."/>
            <person name="Andrei S.-A."/>
            <person name="Salcher M."/>
            <person name="Kratochvilova H."/>
            <person name="Simek K."/>
            <person name="Ghai R."/>
        </authorList>
    </citation>
    <scope>NUCLEOTIDE SEQUENCE [LARGE SCALE GENOMIC DNA]</scope>
    <source>
        <strain evidence="2">II-D5</strain>
    </source>
</reference>
<organism evidence="2 3">
    <name type="scientific">Limnohabitans planktonicus II-D5</name>
    <dbReference type="NCBI Taxonomy" id="1293045"/>
    <lineage>
        <taxon>Bacteria</taxon>
        <taxon>Pseudomonadati</taxon>
        <taxon>Pseudomonadota</taxon>
        <taxon>Betaproteobacteria</taxon>
        <taxon>Burkholderiales</taxon>
        <taxon>Comamonadaceae</taxon>
        <taxon>Limnohabitans</taxon>
    </lineage>
</organism>
<accession>A0A2T7UHP5</accession>
<name>A0A2T7UHP5_9BURK</name>
<dbReference type="AlphaFoldDB" id="A0A2T7UHP5"/>
<dbReference type="InterPro" id="IPR029060">
    <property type="entry name" value="PIN-like_dom_sf"/>
</dbReference>
<sequence length="133" mass="14646">MTITFLDSNVILYLLSADTRKADIAETLLSSMPSISVQVLNEVTSVCLRKLKLSWPEIHDVLNAVKAHCQIVPLTVETHAQAMQIAEQHHLSFYDAHIVAAAKACGANTLMSEDMHNGQTLLGIHIKNPFTQL</sequence>
<gene>
    <name evidence="2" type="ORF">H663_004115</name>
</gene>
<dbReference type="CDD" id="cd18692">
    <property type="entry name" value="PIN_VapC-like"/>
    <property type="match status" value="1"/>
</dbReference>
<protein>
    <submittedName>
        <fullName evidence="2">VapC toxin family PIN domain ribonuclease</fullName>
    </submittedName>
</protein>
<evidence type="ECO:0000259" key="1">
    <source>
        <dbReference type="Pfam" id="PF01850"/>
    </source>
</evidence>
<dbReference type="InterPro" id="IPR002716">
    <property type="entry name" value="PIN_dom"/>
</dbReference>
<dbReference type="Proteomes" id="UP000037507">
    <property type="component" value="Unassembled WGS sequence"/>
</dbReference>
<dbReference type="PANTHER" id="PTHR38826">
    <property type="entry name" value="RIBONUCLEASE VAPC13"/>
    <property type="match status" value="1"/>
</dbReference>
<dbReference type="RefSeq" id="WP_053176284.1">
    <property type="nucleotide sequence ID" value="NZ_LFYT02000003.1"/>
</dbReference>
<dbReference type="SUPFAM" id="SSF88723">
    <property type="entry name" value="PIN domain-like"/>
    <property type="match status" value="1"/>
</dbReference>
<dbReference type="STRING" id="1293045.H663_18915"/>